<dbReference type="Proteomes" id="UP000316426">
    <property type="component" value="Chromosome"/>
</dbReference>
<evidence type="ECO:0000313" key="2">
    <source>
        <dbReference type="EMBL" id="QDV74910.1"/>
    </source>
</evidence>
<feature type="signal peptide" evidence="1">
    <location>
        <begin position="1"/>
        <end position="30"/>
    </location>
</feature>
<gene>
    <name evidence="2" type="ORF">Spa11_31190</name>
</gene>
<proteinExistence type="predicted"/>
<dbReference type="AlphaFoldDB" id="A0A518KAU4"/>
<evidence type="ECO:0000313" key="3">
    <source>
        <dbReference type="Proteomes" id="UP000316426"/>
    </source>
</evidence>
<feature type="chain" id="PRO_5021803874" evidence="1">
    <location>
        <begin position="31"/>
        <end position="157"/>
    </location>
</feature>
<dbReference type="EMBL" id="CP036349">
    <property type="protein sequence ID" value="QDV74910.1"/>
    <property type="molecule type" value="Genomic_DNA"/>
</dbReference>
<keyword evidence="1" id="KW-0732">Signal</keyword>
<organism evidence="2 3">
    <name type="scientific">Botrimarina mediterranea</name>
    <dbReference type="NCBI Taxonomy" id="2528022"/>
    <lineage>
        <taxon>Bacteria</taxon>
        <taxon>Pseudomonadati</taxon>
        <taxon>Planctomycetota</taxon>
        <taxon>Planctomycetia</taxon>
        <taxon>Pirellulales</taxon>
        <taxon>Lacipirellulaceae</taxon>
        <taxon>Botrimarina</taxon>
    </lineage>
</organism>
<dbReference type="KEGG" id="bmei:Spa11_31190"/>
<keyword evidence="3" id="KW-1185">Reference proteome</keyword>
<protein>
    <submittedName>
        <fullName evidence="2">Uncharacterized protein</fullName>
    </submittedName>
</protein>
<evidence type="ECO:0000256" key="1">
    <source>
        <dbReference type="SAM" id="SignalP"/>
    </source>
</evidence>
<accession>A0A518KAU4</accession>
<sequence precursor="true">MRSSLRKSLAASLLAVVAASSGYFVGYQHAGGLLGKDTSVTSVTYPVRDLVVSWDPKDTEPDYDGLTNAVQTYVLPDSWNATHSIKTDRKLMALVVSHTKKGHEEVATLLSQLRSLHNVYTSRTKAGVCGHCGNGSLPNIGERCRRCEIPRHDPPAA</sequence>
<name>A0A518KAU4_9BACT</name>
<reference evidence="2 3" key="1">
    <citation type="submission" date="2019-02" db="EMBL/GenBank/DDBJ databases">
        <title>Deep-cultivation of Planctomycetes and their phenomic and genomic characterization uncovers novel biology.</title>
        <authorList>
            <person name="Wiegand S."/>
            <person name="Jogler M."/>
            <person name="Boedeker C."/>
            <person name="Pinto D."/>
            <person name="Vollmers J."/>
            <person name="Rivas-Marin E."/>
            <person name="Kohn T."/>
            <person name="Peeters S.H."/>
            <person name="Heuer A."/>
            <person name="Rast P."/>
            <person name="Oberbeckmann S."/>
            <person name="Bunk B."/>
            <person name="Jeske O."/>
            <person name="Meyerdierks A."/>
            <person name="Storesund J.E."/>
            <person name="Kallscheuer N."/>
            <person name="Luecker S."/>
            <person name="Lage O.M."/>
            <person name="Pohl T."/>
            <person name="Merkel B.J."/>
            <person name="Hornburger P."/>
            <person name="Mueller R.-W."/>
            <person name="Bruemmer F."/>
            <person name="Labrenz M."/>
            <person name="Spormann A.M."/>
            <person name="Op den Camp H."/>
            <person name="Overmann J."/>
            <person name="Amann R."/>
            <person name="Jetten M.S.M."/>
            <person name="Mascher T."/>
            <person name="Medema M.H."/>
            <person name="Devos D.P."/>
            <person name="Kaster A.-K."/>
            <person name="Ovreas L."/>
            <person name="Rohde M."/>
            <person name="Galperin M.Y."/>
            <person name="Jogler C."/>
        </authorList>
    </citation>
    <scope>NUCLEOTIDE SEQUENCE [LARGE SCALE GENOMIC DNA]</scope>
    <source>
        <strain evidence="2 3">Spa11</strain>
    </source>
</reference>